<evidence type="ECO:0000313" key="2">
    <source>
        <dbReference type="EMBL" id="MED6146182.1"/>
    </source>
</evidence>
<keyword evidence="3" id="KW-1185">Reference proteome</keyword>
<feature type="compositionally biased region" description="Basic and acidic residues" evidence="1">
    <location>
        <begin position="248"/>
        <end position="261"/>
    </location>
</feature>
<feature type="region of interest" description="Disordered" evidence="1">
    <location>
        <begin position="1"/>
        <end position="50"/>
    </location>
</feature>
<protein>
    <submittedName>
        <fullName evidence="2">Uncharacterized protein</fullName>
    </submittedName>
</protein>
<dbReference type="Proteomes" id="UP001341840">
    <property type="component" value="Unassembled WGS sequence"/>
</dbReference>
<dbReference type="EMBL" id="JASCZI010090762">
    <property type="protein sequence ID" value="MED6146182.1"/>
    <property type="molecule type" value="Genomic_DNA"/>
</dbReference>
<evidence type="ECO:0000256" key="1">
    <source>
        <dbReference type="SAM" id="MobiDB-lite"/>
    </source>
</evidence>
<feature type="region of interest" description="Disordered" evidence="1">
    <location>
        <begin position="237"/>
        <end position="271"/>
    </location>
</feature>
<comment type="caution">
    <text evidence="2">The sequence shown here is derived from an EMBL/GenBank/DDBJ whole genome shotgun (WGS) entry which is preliminary data.</text>
</comment>
<proteinExistence type="predicted"/>
<sequence>MDSGESGEESSRVNHGETTGNAGRSDKGESEGEFASKEKEGNHKVNGCSKDNHGFKVSFRDKVVDGEAPKPFVIHDDLDGDRLAVVVERNDDSSRPKITFSEEGLEVFAKPYVDTLRGGYEILEVGHDYFLVKRDLKEDRENVLIGGRGQLMGTTLLSNLDLNRPVIDEMEIGEIVYKVDYENLELICGGCKCFGHVIDDFEKKDGVKPPIKAAQPSEELAFKRRSDNLEQHIEIAELVQNENGKNQDAFEKNKDKGKQIIDDGSPIAQSR</sequence>
<accession>A0ABU6TBS0</accession>
<gene>
    <name evidence="2" type="ORF">PIB30_032220</name>
</gene>
<name>A0ABU6TBS0_9FABA</name>
<evidence type="ECO:0000313" key="3">
    <source>
        <dbReference type="Proteomes" id="UP001341840"/>
    </source>
</evidence>
<organism evidence="2 3">
    <name type="scientific">Stylosanthes scabra</name>
    <dbReference type="NCBI Taxonomy" id="79078"/>
    <lineage>
        <taxon>Eukaryota</taxon>
        <taxon>Viridiplantae</taxon>
        <taxon>Streptophyta</taxon>
        <taxon>Embryophyta</taxon>
        <taxon>Tracheophyta</taxon>
        <taxon>Spermatophyta</taxon>
        <taxon>Magnoliopsida</taxon>
        <taxon>eudicotyledons</taxon>
        <taxon>Gunneridae</taxon>
        <taxon>Pentapetalae</taxon>
        <taxon>rosids</taxon>
        <taxon>fabids</taxon>
        <taxon>Fabales</taxon>
        <taxon>Fabaceae</taxon>
        <taxon>Papilionoideae</taxon>
        <taxon>50 kb inversion clade</taxon>
        <taxon>dalbergioids sensu lato</taxon>
        <taxon>Dalbergieae</taxon>
        <taxon>Pterocarpus clade</taxon>
        <taxon>Stylosanthes</taxon>
    </lineage>
</organism>
<reference evidence="2 3" key="1">
    <citation type="journal article" date="2023" name="Plants (Basel)">
        <title>Bridging the Gap: Combining Genomics and Transcriptomics Approaches to Understand Stylosanthes scabra, an Orphan Legume from the Brazilian Caatinga.</title>
        <authorList>
            <person name="Ferreira-Neto J.R.C."/>
            <person name="da Silva M.D."/>
            <person name="Binneck E."/>
            <person name="de Melo N.F."/>
            <person name="da Silva R.H."/>
            <person name="de Melo A.L.T.M."/>
            <person name="Pandolfi V."/>
            <person name="Bustamante F.O."/>
            <person name="Brasileiro-Vidal A.C."/>
            <person name="Benko-Iseppon A.M."/>
        </authorList>
    </citation>
    <scope>NUCLEOTIDE SEQUENCE [LARGE SCALE GENOMIC DNA]</scope>
    <source>
        <tissue evidence="2">Leaves</tissue>
    </source>
</reference>
<feature type="compositionally biased region" description="Basic and acidic residues" evidence="1">
    <location>
        <begin position="24"/>
        <end position="43"/>
    </location>
</feature>